<dbReference type="RefSeq" id="XP_004636181.2">
    <property type="nucleotide sequence ID" value="XM_004636124.3"/>
</dbReference>
<organism evidence="3 4">
    <name type="scientific">Octodon degus</name>
    <name type="common">Degu</name>
    <name type="synonym">Sciurus degus</name>
    <dbReference type="NCBI Taxonomy" id="10160"/>
    <lineage>
        <taxon>Eukaryota</taxon>
        <taxon>Metazoa</taxon>
        <taxon>Chordata</taxon>
        <taxon>Craniata</taxon>
        <taxon>Vertebrata</taxon>
        <taxon>Euteleostomi</taxon>
        <taxon>Mammalia</taxon>
        <taxon>Eutheria</taxon>
        <taxon>Euarchontoglires</taxon>
        <taxon>Glires</taxon>
        <taxon>Rodentia</taxon>
        <taxon>Hystricomorpha</taxon>
        <taxon>Octodontidae</taxon>
        <taxon>Octodon</taxon>
    </lineage>
</organism>
<reference evidence="4" key="1">
    <citation type="submission" date="2025-08" db="UniProtKB">
        <authorList>
            <consortium name="RefSeq"/>
        </authorList>
    </citation>
    <scope>IDENTIFICATION</scope>
</reference>
<dbReference type="InParanoid" id="A0A6P3FF93"/>
<dbReference type="InterPro" id="IPR026512">
    <property type="entry name" value="RGS7BP/RGS9BP"/>
</dbReference>
<dbReference type="PANTHER" id="PTHR21029">
    <property type="entry name" value="R-SEVEN BINDING PROTEIN (R7BP) HOMOLOG"/>
    <property type="match status" value="1"/>
</dbReference>
<keyword evidence="3" id="KW-1185">Reference proteome</keyword>
<dbReference type="OrthoDB" id="6358515at2759"/>
<dbReference type="GO" id="GO:0009968">
    <property type="term" value="P:negative regulation of signal transduction"/>
    <property type="evidence" value="ECO:0007669"/>
    <property type="project" value="UniProtKB-KW"/>
</dbReference>
<dbReference type="GeneID" id="101586006"/>
<evidence type="ECO:0000313" key="4">
    <source>
        <dbReference type="RefSeq" id="XP_004636181.2"/>
    </source>
</evidence>
<evidence type="ECO:0000256" key="2">
    <source>
        <dbReference type="ARBA" id="ARBA00022700"/>
    </source>
</evidence>
<evidence type="ECO:0000313" key="3">
    <source>
        <dbReference type="Proteomes" id="UP000515203"/>
    </source>
</evidence>
<proteinExistence type="inferred from homology"/>
<dbReference type="AlphaFoldDB" id="A0A6P3FF93"/>
<comment type="similarity">
    <text evidence="1">Belongs to the RGS7BP/RGS9BP family.</text>
</comment>
<keyword evidence="2" id="KW-0734">Signal transduction inhibitor</keyword>
<evidence type="ECO:0000256" key="1">
    <source>
        <dbReference type="ARBA" id="ARBA00007457"/>
    </source>
</evidence>
<name>A0A6P3FF93_OCTDE</name>
<dbReference type="Proteomes" id="UP000515203">
    <property type="component" value="Unplaced"/>
</dbReference>
<gene>
    <name evidence="4" type="primary">LOC101586006</name>
</gene>
<protein>
    <submittedName>
        <fullName evidence="4">Regulator of G-protein signaling 9-binding protein-like</fullName>
    </submittedName>
</protein>
<accession>A0A6P3FF93</accession>
<sequence length="216" mass="23424">MQRQPGPREPEDAATAESRAALDALCRFAAGYRHLAMGVGSSADGPRLRLALEEGGRRGLELSQGLHDQLLAELTQLGVKAETRAELERIWVLFVSTLDIFLQDLGRAHRLSQLFPVPAAAAGTQLVSTGVSSQGLKGWSLRLASTKAAQGAGELGQWVQQLAKLQLEMEKEVNVPPWGVEPSMGDLVSEAASLFHHYREEARARCQANPYCRSKG</sequence>